<proteinExistence type="predicted"/>
<comment type="caution">
    <text evidence="2">The sequence shown here is derived from an EMBL/GenBank/DDBJ whole genome shotgun (WGS) entry which is preliminary data.</text>
</comment>
<dbReference type="Proteomes" id="UP001059041">
    <property type="component" value="Linkage Group LG2"/>
</dbReference>
<sequence>MASIPQFHLYHACITAACVHLVLLPQLLKLYKKRKTGSFGEKMEDVLMAYEEQDKNITAARTAALAGQPLYLKEDSTEVFKTCKNQVVMAHRSWTDSLVILFGLIYALHLSYPEKLSGFFEFIQVVLLNLDDGRKQLKPKLQALRNELE</sequence>
<accession>A0A9W7X393</accession>
<feature type="transmembrane region" description="Helical" evidence="1">
    <location>
        <begin position="6"/>
        <end position="28"/>
    </location>
</feature>
<keyword evidence="1" id="KW-0472">Membrane</keyword>
<name>A0A9W7X393_TRIRA</name>
<organism evidence="2 3">
    <name type="scientific">Triplophysa rosa</name>
    <name type="common">Cave loach</name>
    <dbReference type="NCBI Taxonomy" id="992332"/>
    <lineage>
        <taxon>Eukaryota</taxon>
        <taxon>Metazoa</taxon>
        <taxon>Chordata</taxon>
        <taxon>Craniata</taxon>
        <taxon>Vertebrata</taxon>
        <taxon>Euteleostomi</taxon>
        <taxon>Actinopterygii</taxon>
        <taxon>Neopterygii</taxon>
        <taxon>Teleostei</taxon>
        <taxon>Ostariophysi</taxon>
        <taxon>Cypriniformes</taxon>
        <taxon>Nemacheilidae</taxon>
        <taxon>Triplophysa</taxon>
    </lineage>
</organism>
<keyword evidence="3" id="KW-1185">Reference proteome</keyword>
<keyword evidence="1" id="KW-1133">Transmembrane helix</keyword>
<protein>
    <submittedName>
        <fullName evidence="2">Uncharacterized protein</fullName>
    </submittedName>
</protein>
<evidence type="ECO:0000313" key="2">
    <source>
        <dbReference type="EMBL" id="KAI7813322.1"/>
    </source>
</evidence>
<evidence type="ECO:0000256" key="1">
    <source>
        <dbReference type="SAM" id="Phobius"/>
    </source>
</evidence>
<gene>
    <name evidence="2" type="ORF">IRJ41_016353</name>
</gene>
<dbReference type="AlphaFoldDB" id="A0A9W7X393"/>
<reference evidence="2" key="1">
    <citation type="submission" date="2021-02" db="EMBL/GenBank/DDBJ databases">
        <title>Comparative genomics reveals that relaxation of natural selection precedes convergent phenotypic evolution of cavefish.</title>
        <authorList>
            <person name="Peng Z."/>
        </authorList>
    </citation>
    <scope>NUCLEOTIDE SEQUENCE</scope>
    <source>
        <tissue evidence="2">Muscle</tissue>
    </source>
</reference>
<evidence type="ECO:0000313" key="3">
    <source>
        <dbReference type="Proteomes" id="UP001059041"/>
    </source>
</evidence>
<keyword evidence="1" id="KW-0812">Transmembrane</keyword>
<dbReference type="EMBL" id="JAFHDT010000002">
    <property type="protein sequence ID" value="KAI7813322.1"/>
    <property type="molecule type" value="Genomic_DNA"/>
</dbReference>